<organism evidence="1 2">
    <name type="scientific">Subtercola boreus</name>
    <dbReference type="NCBI Taxonomy" id="120213"/>
    <lineage>
        <taxon>Bacteria</taxon>
        <taxon>Bacillati</taxon>
        <taxon>Actinomycetota</taxon>
        <taxon>Actinomycetes</taxon>
        <taxon>Micrococcales</taxon>
        <taxon>Microbacteriaceae</taxon>
        <taxon>Subtercola</taxon>
    </lineage>
</organism>
<protein>
    <submittedName>
        <fullName evidence="1">Uncharacterized protein</fullName>
    </submittedName>
</protein>
<dbReference type="RefSeq" id="WP_116420119.1">
    <property type="nucleotide sequence ID" value="NZ_NBXC01000037.1"/>
</dbReference>
<name>A0A3E0W5L1_9MICO</name>
<accession>A0A3E0W5L1</accession>
<dbReference type="EMBL" id="NBXE01000046">
    <property type="protein sequence ID" value="RFA24513.1"/>
    <property type="molecule type" value="Genomic_DNA"/>
</dbReference>
<evidence type="ECO:0000313" key="2">
    <source>
        <dbReference type="Proteomes" id="UP000257080"/>
    </source>
</evidence>
<proteinExistence type="predicted"/>
<sequence length="70" mass="7961">MIRPISLGWSVEQASRDGVDRMAQRANVSSAVFFERMVEHLETELTAEGLPFWWPSEPTLADEELPINTD</sequence>
<reference evidence="1 2" key="1">
    <citation type="submission" date="2017-04" db="EMBL/GenBank/DDBJ databases">
        <title>Comparative genome analysis of Subtercola boreus.</title>
        <authorList>
            <person name="Cho Y.-J."/>
            <person name="Cho A."/>
            <person name="Kim O.-S."/>
            <person name="Lee J.-I."/>
        </authorList>
    </citation>
    <scope>NUCLEOTIDE SEQUENCE [LARGE SCALE GENOMIC DNA]</scope>
    <source>
        <strain evidence="1 2">P28004</strain>
    </source>
</reference>
<evidence type="ECO:0000313" key="1">
    <source>
        <dbReference type="EMBL" id="RFA24513.1"/>
    </source>
</evidence>
<dbReference type="OrthoDB" id="4954170at2"/>
<dbReference type="Proteomes" id="UP000257080">
    <property type="component" value="Unassembled WGS sequence"/>
</dbReference>
<gene>
    <name evidence="1" type="ORF">B7R25_16695</name>
</gene>
<dbReference type="AlphaFoldDB" id="A0A3E0W5L1"/>
<comment type="caution">
    <text evidence="1">The sequence shown here is derived from an EMBL/GenBank/DDBJ whole genome shotgun (WGS) entry which is preliminary data.</text>
</comment>